<evidence type="ECO:0000313" key="2">
    <source>
        <dbReference type="Proteomes" id="UP001143910"/>
    </source>
</evidence>
<comment type="caution">
    <text evidence="1">The sequence shown here is derived from an EMBL/GenBank/DDBJ whole genome shotgun (WGS) entry which is preliminary data.</text>
</comment>
<keyword evidence="2" id="KW-1185">Reference proteome</keyword>
<evidence type="ECO:0000313" key="1">
    <source>
        <dbReference type="EMBL" id="KAJ2981315.1"/>
    </source>
</evidence>
<dbReference type="Proteomes" id="UP001143910">
    <property type="component" value="Unassembled WGS sequence"/>
</dbReference>
<name>A0ACC1NPW9_9HYPO</name>
<proteinExistence type="predicted"/>
<reference evidence="1" key="1">
    <citation type="submission" date="2022-08" db="EMBL/GenBank/DDBJ databases">
        <title>Genome Sequence of Lecanicillium fungicola.</title>
        <authorList>
            <person name="Buettner E."/>
        </authorList>
    </citation>
    <scope>NUCLEOTIDE SEQUENCE</scope>
    <source>
        <strain evidence="1">Babe33</strain>
    </source>
</reference>
<sequence>MGEASIQEESKPTTPNDFQAYPARYGWPTVNENGYRITEQCSGVERPLKIISVGAGVAGICLAKFLPERLRNVSLTVYDKNPVLGGTWYENRYPGCACDIPSHVYQFSWARNPRWTKFYSTSDEILRYLQDIVQQFNLDRFFHLRHEVLGAHWDSDRGRWDIQVKNLSTGQCFTDTCDIFLNGSGPLNSWKWPDVKGLQTFQGKLYHTADYDESADLQGKRVAVIGIGSSGVQIIPSIADKVSKLYCWVRSPTWITAGFAQNLAFKMILVGTPEAETAKKYSIDEMTKKLGHRTDIADRLVPKTFNVGCRRPTPGNGFLEALTKENVTTFLGAIQEVTPTGFKDHEGNHHEVDVIICATGFDTSFVPRFPIIANGRNVQDIQRKRAISYLAMAVPEIPNYFTLGGPYFASGHGSYTSMVELYLDNILTVLHKMQTDNIKAISPRQAAADDFVEHADLWLKRTAWAGPCPSWFKNGKADGQLTMFPGSRVLLAEVIASPRFEDYNMEYWSRNRFSFLGNGFSKREYDGSDLAWYLENGAGLLPSTKSQS</sequence>
<accession>A0ACC1NPW9</accession>
<protein>
    <submittedName>
        <fullName evidence="1">Uncharacterized protein</fullName>
    </submittedName>
</protein>
<organism evidence="1 2">
    <name type="scientific">Zarea fungicola</name>
    <dbReference type="NCBI Taxonomy" id="93591"/>
    <lineage>
        <taxon>Eukaryota</taxon>
        <taxon>Fungi</taxon>
        <taxon>Dikarya</taxon>
        <taxon>Ascomycota</taxon>
        <taxon>Pezizomycotina</taxon>
        <taxon>Sordariomycetes</taxon>
        <taxon>Hypocreomycetidae</taxon>
        <taxon>Hypocreales</taxon>
        <taxon>Cordycipitaceae</taxon>
        <taxon>Zarea</taxon>
    </lineage>
</organism>
<dbReference type="EMBL" id="JANJQO010000138">
    <property type="protein sequence ID" value="KAJ2981315.1"/>
    <property type="molecule type" value="Genomic_DNA"/>
</dbReference>
<gene>
    <name evidence="1" type="ORF">NQ176_g2108</name>
</gene>